<dbReference type="Gene3D" id="3.40.50.11310">
    <property type="entry name" value="Bacterial phosphonate metabolism protein PhnH"/>
    <property type="match status" value="1"/>
</dbReference>
<comment type="caution">
    <text evidence="1">The sequence shown here is derived from an EMBL/GenBank/DDBJ whole genome shotgun (WGS) entry which is preliminary data.</text>
</comment>
<dbReference type="InterPro" id="IPR008772">
    <property type="entry name" value="Phosphonate_metab_PhnH"/>
</dbReference>
<dbReference type="SUPFAM" id="SSF159709">
    <property type="entry name" value="PhnH-like"/>
    <property type="match status" value="1"/>
</dbReference>
<dbReference type="Proteomes" id="UP001385499">
    <property type="component" value="Unassembled WGS sequence"/>
</dbReference>
<dbReference type="PIRSF" id="PIRSF020680">
    <property type="entry name" value="PhnH"/>
    <property type="match status" value="1"/>
</dbReference>
<keyword evidence="2" id="KW-1185">Reference proteome</keyword>
<proteinExistence type="predicted"/>
<keyword evidence="1" id="KW-0456">Lyase</keyword>
<dbReference type="RefSeq" id="WP_340276851.1">
    <property type="nucleotide sequence ID" value="NZ_JBAKIA010000018.1"/>
</dbReference>
<gene>
    <name evidence="1" type="primary">phnH</name>
    <name evidence="1" type="ORF">V6575_19920</name>
</gene>
<evidence type="ECO:0000313" key="1">
    <source>
        <dbReference type="EMBL" id="MEJ8476364.1"/>
    </source>
</evidence>
<evidence type="ECO:0000313" key="2">
    <source>
        <dbReference type="Proteomes" id="UP001385499"/>
    </source>
</evidence>
<reference evidence="1 2" key="1">
    <citation type="submission" date="2024-02" db="EMBL/GenBank/DDBJ databases">
        <title>Roseibium algae sp. nov., isolated from marine alga (Grateloupia sp.), showing potential in myo-inositol conversion.</title>
        <authorList>
            <person name="Wang Y."/>
        </authorList>
    </citation>
    <scope>NUCLEOTIDE SEQUENCE [LARGE SCALE GENOMIC DNA]</scope>
    <source>
        <strain evidence="1 2">H3510</strain>
    </source>
</reference>
<sequence>MLGTQTHSPAAAVRLAPGFSNPVHDAQNCFRAVMQAIARPGSLQPFAADFKDLPDPLTAMGAALALTLLDFDTPVWLDPALASSPDATAFLRFHTGAPIVNVPVEASFCLISDPERLIGLGNFAQGTPDYPDRSATLILMRQTFNTAGMLQLTGPGIKDVTQFGTSPVPQTFWDQVKANNAQFPRGIDLIFAGETEIAALPRSTQLTRMEA</sequence>
<dbReference type="NCBIfam" id="TIGR03292">
    <property type="entry name" value="PhnH_redo"/>
    <property type="match status" value="1"/>
</dbReference>
<dbReference type="GO" id="GO:0016829">
    <property type="term" value="F:lyase activity"/>
    <property type="evidence" value="ECO:0007669"/>
    <property type="project" value="UniProtKB-KW"/>
</dbReference>
<dbReference type="EMBL" id="JBAKIA010000018">
    <property type="protein sequence ID" value="MEJ8476364.1"/>
    <property type="molecule type" value="Genomic_DNA"/>
</dbReference>
<protein>
    <submittedName>
        <fullName evidence="1">Phosphonate C-P lyase system protein PhnH</fullName>
    </submittedName>
</protein>
<dbReference type="InterPro" id="IPR038058">
    <property type="entry name" value="PhnH-like_sp"/>
</dbReference>
<name>A0ABU8TQB6_9HYPH</name>
<organism evidence="1 2">
    <name type="scientific">Roseibium algae</name>
    <dbReference type="NCBI Taxonomy" id="3123038"/>
    <lineage>
        <taxon>Bacteria</taxon>
        <taxon>Pseudomonadati</taxon>
        <taxon>Pseudomonadota</taxon>
        <taxon>Alphaproteobacteria</taxon>
        <taxon>Hyphomicrobiales</taxon>
        <taxon>Stappiaceae</taxon>
        <taxon>Roseibium</taxon>
    </lineage>
</organism>
<dbReference type="Pfam" id="PF05845">
    <property type="entry name" value="PhnH"/>
    <property type="match status" value="1"/>
</dbReference>
<accession>A0ABU8TQB6</accession>